<dbReference type="OrthoDB" id="5985440at2759"/>
<name>A0A8B8C1R6_CRAVI</name>
<evidence type="ECO:0000313" key="3">
    <source>
        <dbReference type="RefSeq" id="XP_022309598.1"/>
    </source>
</evidence>
<organism evidence="2 3">
    <name type="scientific">Crassostrea virginica</name>
    <name type="common">Eastern oyster</name>
    <dbReference type="NCBI Taxonomy" id="6565"/>
    <lineage>
        <taxon>Eukaryota</taxon>
        <taxon>Metazoa</taxon>
        <taxon>Spiralia</taxon>
        <taxon>Lophotrochozoa</taxon>
        <taxon>Mollusca</taxon>
        <taxon>Bivalvia</taxon>
        <taxon>Autobranchia</taxon>
        <taxon>Pteriomorphia</taxon>
        <taxon>Ostreida</taxon>
        <taxon>Ostreoidea</taxon>
        <taxon>Ostreidae</taxon>
        <taxon>Crassostrea</taxon>
    </lineage>
</organism>
<dbReference type="KEGG" id="cvn:111115229"/>
<keyword evidence="1" id="KW-0472">Membrane</keyword>
<keyword evidence="2" id="KW-1185">Reference proteome</keyword>
<gene>
    <name evidence="3" type="primary">LOC111115229</name>
</gene>
<accession>A0A8B8C1R6</accession>
<proteinExistence type="predicted"/>
<dbReference type="Proteomes" id="UP000694844">
    <property type="component" value="Chromosome 9"/>
</dbReference>
<protein>
    <submittedName>
        <fullName evidence="3">Uncharacterized protein LOC111115229</fullName>
    </submittedName>
</protein>
<feature type="transmembrane region" description="Helical" evidence="1">
    <location>
        <begin position="92"/>
        <end position="114"/>
    </location>
</feature>
<evidence type="ECO:0000313" key="2">
    <source>
        <dbReference type="Proteomes" id="UP000694844"/>
    </source>
</evidence>
<evidence type="ECO:0000256" key="1">
    <source>
        <dbReference type="SAM" id="Phobius"/>
    </source>
</evidence>
<keyword evidence="1" id="KW-0812">Transmembrane</keyword>
<keyword evidence="1" id="KW-1133">Transmembrane helix</keyword>
<dbReference type="AlphaFoldDB" id="A0A8B8C1R6"/>
<reference evidence="3" key="1">
    <citation type="submission" date="2025-08" db="UniProtKB">
        <authorList>
            <consortium name="RefSeq"/>
        </authorList>
    </citation>
    <scope>IDENTIFICATION</scope>
    <source>
        <tissue evidence="3">Whole sample</tissue>
    </source>
</reference>
<dbReference type="RefSeq" id="XP_022309598.1">
    <property type="nucleotide sequence ID" value="XM_022453890.1"/>
</dbReference>
<dbReference type="GeneID" id="111115229"/>
<sequence>MPCDKPFGYCLRGCKQNFQPPLCNECMVGFHGKDCQLTCDYCNKTSPGCRRSDGHCLHGCESNLNIAKCKVETEESIEKSEPSTACDGSSNIAFYAVIAGLVTIQAITVSIVICQRRRMSDLLRTKHPTEDIKSQRQTTTTHYDNLAFGEESHEYVSIDSTKRD</sequence>